<dbReference type="Pfam" id="PF11905">
    <property type="entry name" value="DUF3425"/>
    <property type="match status" value="1"/>
</dbReference>
<feature type="region of interest" description="Disordered" evidence="1">
    <location>
        <begin position="1"/>
        <end position="27"/>
    </location>
</feature>
<gene>
    <name evidence="2" type="ORF">CB0940_03675</name>
    <name evidence="3" type="ORF">RHO25_005473</name>
</gene>
<reference evidence="3 5" key="2">
    <citation type="submission" date="2023-09" db="EMBL/GenBank/DDBJ databases">
        <title>Complete-Gapless Cercospora beticola genome.</title>
        <authorList>
            <person name="Wyatt N.A."/>
            <person name="Spanner R.E."/>
            <person name="Bolton M.D."/>
        </authorList>
    </citation>
    <scope>NUCLEOTIDE SEQUENCE [LARGE SCALE GENOMIC DNA]</scope>
    <source>
        <strain evidence="3">Cb09-40</strain>
    </source>
</reference>
<dbReference type="OrthoDB" id="5086080at2759"/>
<organism evidence="2 4">
    <name type="scientific">Cercospora beticola</name>
    <name type="common">Sugarbeet leaf spot fungus</name>
    <dbReference type="NCBI Taxonomy" id="122368"/>
    <lineage>
        <taxon>Eukaryota</taxon>
        <taxon>Fungi</taxon>
        <taxon>Dikarya</taxon>
        <taxon>Ascomycota</taxon>
        <taxon>Pezizomycotina</taxon>
        <taxon>Dothideomycetes</taxon>
        <taxon>Dothideomycetidae</taxon>
        <taxon>Mycosphaerellales</taxon>
        <taxon>Mycosphaerellaceae</taxon>
        <taxon>Cercospora</taxon>
    </lineage>
</organism>
<dbReference type="PANTHER" id="PTHR37012:SF7">
    <property type="entry name" value="B-ZIP TRANSCRIPTION FACTOR (EUROFUNG)-RELATED"/>
    <property type="match status" value="1"/>
</dbReference>
<evidence type="ECO:0000256" key="1">
    <source>
        <dbReference type="SAM" id="MobiDB-lite"/>
    </source>
</evidence>
<reference evidence="2 4" key="1">
    <citation type="submission" date="2015-10" db="EMBL/GenBank/DDBJ databases">
        <title>The cercosporin biosynthetic gene cluster was horizontally transferred to several fungal lineages and shown to be expanded in Cercospora beticola based on microsynteny with recipient genomes.</title>
        <authorList>
            <person name="De Jonge R."/>
            <person name="Ebert M.K."/>
            <person name="Suttle J.C."/>
            <person name="Jurick Ii W.M."/>
            <person name="Secor G.A."/>
            <person name="Thomma B.P."/>
            <person name="Van De Peer Y."/>
            <person name="Bolton M.D."/>
        </authorList>
    </citation>
    <scope>NUCLEOTIDE SEQUENCE [LARGE SCALE GENOMIC DNA]</scope>
    <source>
        <strain evidence="2 4">09-40</strain>
    </source>
</reference>
<dbReference type="CDD" id="cd14688">
    <property type="entry name" value="bZIP_YAP"/>
    <property type="match status" value="1"/>
</dbReference>
<proteinExistence type="predicted"/>
<keyword evidence="5" id="KW-1185">Reference proteome</keyword>
<dbReference type="Proteomes" id="UP000230605">
    <property type="component" value="Chromosome 3"/>
</dbReference>
<evidence type="ECO:0000313" key="3">
    <source>
        <dbReference type="EMBL" id="WPB00853.1"/>
    </source>
</evidence>
<evidence type="ECO:0000313" key="2">
    <source>
        <dbReference type="EMBL" id="PIA99021.1"/>
    </source>
</evidence>
<dbReference type="EMBL" id="LKMD01000101">
    <property type="protein sequence ID" value="PIA99021.1"/>
    <property type="molecule type" value="Genomic_DNA"/>
</dbReference>
<sequence length="486" mass="54432">MPSDEVAAETKLQRKRARDRRAQRLARERTKARVASLESLVQDIVQSDTDGSNAVLLREVAMVKEQRDQYATALQHIAKFVASHLASQTTPAVSGAQCHILEDLLPSPTPVGASVSLRPPSPCDQRAEHCIGIHDSCHASQPTPEHNGSTLLDIPALDPLAELTSIDGPRDSCLIAAQGDTAHEPTDAGTLATHESSMQTEASIATCHCEPAQDLPDRAPENRWRRVKESLAKSTQVELHKGLLAEAIDDDIPVRAVLEGWHAAEKFWGLTELTLLWQILRGMDEAIFARDSGPVERIACLRIVYHRLVFLCESRPGRNASLPSWYFPRPGVRERFVIHQHRYCSNSYWETFARQLRFLWPYSQRDCYLTLGDAYKISPFFDKSVGDIKRWTLDSDFFSVYPELSSDIPMYNGVPRSLSIVQPQKARAWRDGQERLGSIRSHAASTTYSNSSASMRGVETDLWFDTNSDIGFNATIFDPTWELPTI</sequence>
<dbReference type="Proteomes" id="UP001302367">
    <property type="component" value="Chromosome 3"/>
</dbReference>
<evidence type="ECO:0008006" key="6">
    <source>
        <dbReference type="Google" id="ProtNLM"/>
    </source>
</evidence>
<accession>A0A2G5I2N9</accession>
<dbReference type="EMBL" id="CP134186">
    <property type="protein sequence ID" value="WPB00853.1"/>
    <property type="molecule type" value="Genomic_DNA"/>
</dbReference>
<evidence type="ECO:0000313" key="5">
    <source>
        <dbReference type="Proteomes" id="UP001302367"/>
    </source>
</evidence>
<dbReference type="AlphaFoldDB" id="A0A2G5I2N9"/>
<evidence type="ECO:0000313" key="4">
    <source>
        <dbReference type="Proteomes" id="UP000230605"/>
    </source>
</evidence>
<name>A0A2G5I2N9_CERBT</name>
<dbReference type="PANTHER" id="PTHR37012">
    <property type="entry name" value="B-ZIP TRANSCRIPTION FACTOR (EUROFUNG)-RELATED"/>
    <property type="match status" value="1"/>
</dbReference>
<dbReference type="InterPro" id="IPR021833">
    <property type="entry name" value="DUF3425"/>
</dbReference>
<protein>
    <recommendedName>
        <fullName evidence="6">BZIP domain-containing protein</fullName>
    </recommendedName>
</protein>